<name>A0A4R7SX05_9ACTN</name>
<dbReference type="SUPFAM" id="SSF52402">
    <property type="entry name" value="Adenine nucleotide alpha hydrolases-like"/>
    <property type="match status" value="2"/>
</dbReference>
<gene>
    <name evidence="3" type="ORF">EV138_6258</name>
</gene>
<proteinExistence type="inferred from homology"/>
<dbReference type="Gene3D" id="3.40.50.620">
    <property type="entry name" value="HUPs"/>
    <property type="match status" value="2"/>
</dbReference>
<protein>
    <submittedName>
        <fullName evidence="3">Nucleotide-binding universal stress UspA family protein</fullName>
    </submittedName>
</protein>
<dbReference type="EMBL" id="SOCE01000002">
    <property type="protein sequence ID" value="TDU83794.1"/>
    <property type="molecule type" value="Genomic_DNA"/>
</dbReference>
<comment type="caution">
    <text evidence="3">The sequence shown here is derived from an EMBL/GenBank/DDBJ whole genome shotgun (WGS) entry which is preliminary data.</text>
</comment>
<feature type="domain" description="UspA" evidence="2">
    <location>
        <begin position="7"/>
        <end position="142"/>
    </location>
</feature>
<dbReference type="InterPro" id="IPR014729">
    <property type="entry name" value="Rossmann-like_a/b/a_fold"/>
</dbReference>
<dbReference type="RefSeq" id="WP_133983299.1">
    <property type="nucleotide sequence ID" value="NZ_SOCE01000002.1"/>
</dbReference>
<evidence type="ECO:0000313" key="3">
    <source>
        <dbReference type="EMBL" id="TDU83794.1"/>
    </source>
</evidence>
<sequence length="291" mass="30492">MSSQTAPVVVGYDGSQASSAALNWAAAEAIREHTSLRIVEVFELVIVDRPSPGKVVPLAALRTARERGLEALAESVRLRHPGLRVDALLLEGPPAPALVEESAQARILVLGSRGLGGFTGMILGSVAVQVGAHAQCPVVVVPPDTLPTLHNRRRVVVGVDGSKLSAKAVDFAFEQAEALGARVVAVHAWNSPFSTYENGRGELVFDNEQVRKASEVLVAEALSGPRSDHPDIEVDVELIPGQPARALLHAAGAADLLVVGSRGRGGFTGLLLGSTSQHVLHHAHCPVAIVR</sequence>
<dbReference type="InterPro" id="IPR006016">
    <property type="entry name" value="UspA"/>
</dbReference>
<accession>A0A4R7SX05</accession>
<keyword evidence="4" id="KW-1185">Reference proteome</keyword>
<organism evidence="3 4">
    <name type="scientific">Kribbella voronezhensis</name>
    <dbReference type="NCBI Taxonomy" id="2512212"/>
    <lineage>
        <taxon>Bacteria</taxon>
        <taxon>Bacillati</taxon>
        <taxon>Actinomycetota</taxon>
        <taxon>Actinomycetes</taxon>
        <taxon>Propionibacteriales</taxon>
        <taxon>Kribbellaceae</taxon>
        <taxon>Kribbella</taxon>
    </lineage>
</organism>
<reference evidence="3 4" key="1">
    <citation type="submission" date="2019-03" db="EMBL/GenBank/DDBJ databases">
        <title>Genomic Encyclopedia of Type Strains, Phase III (KMG-III): the genomes of soil and plant-associated and newly described type strains.</title>
        <authorList>
            <person name="Whitman W."/>
        </authorList>
    </citation>
    <scope>NUCLEOTIDE SEQUENCE [LARGE SCALE GENOMIC DNA]</scope>
    <source>
        <strain evidence="3 4">VKM Ac-2575</strain>
    </source>
</reference>
<dbReference type="PRINTS" id="PR01438">
    <property type="entry name" value="UNVRSLSTRESS"/>
</dbReference>
<evidence type="ECO:0000259" key="2">
    <source>
        <dbReference type="Pfam" id="PF00582"/>
    </source>
</evidence>
<dbReference type="InterPro" id="IPR006015">
    <property type="entry name" value="Universal_stress_UspA"/>
</dbReference>
<evidence type="ECO:0000256" key="1">
    <source>
        <dbReference type="ARBA" id="ARBA00008791"/>
    </source>
</evidence>
<feature type="domain" description="UspA" evidence="2">
    <location>
        <begin position="152"/>
        <end position="291"/>
    </location>
</feature>
<dbReference type="PANTHER" id="PTHR46553:SF3">
    <property type="entry name" value="ADENINE NUCLEOTIDE ALPHA HYDROLASES-LIKE SUPERFAMILY PROTEIN"/>
    <property type="match status" value="1"/>
</dbReference>
<dbReference type="Proteomes" id="UP000295151">
    <property type="component" value="Unassembled WGS sequence"/>
</dbReference>
<dbReference type="AlphaFoldDB" id="A0A4R7SX05"/>
<dbReference type="Pfam" id="PF00582">
    <property type="entry name" value="Usp"/>
    <property type="match status" value="2"/>
</dbReference>
<evidence type="ECO:0000313" key="4">
    <source>
        <dbReference type="Proteomes" id="UP000295151"/>
    </source>
</evidence>
<dbReference type="OrthoDB" id="5179911at2"/>
<dbReference type="PANTHER" id="PTHR46553">
    <property type="entry name" value="ADENINE NUCLEOTIDE ALPHA HYDROLASES-LIKE SUPERFAMILY PROTEIN"/>
    <property type="match status" value="1"/>
</dbReference>
<comment type="similarity">
    <text evidence="1">Belongs to the universal stress protein A family.</text>
</comment>